<dbReference type="GO" id="GO:0005975">
    <property type="term" value="P:carbohydrate metabolic process"/>
    <property type="evidence" value="ECO:0007669"/>
    <property type="project" value="InterPro"/>
</dbReference>
<feature type="domain" description="PARG helical" evidence="8">
    <location>
        <begin position="204"/>
        <end position="291"/>
    </location>
</feature>
<feature type="region of interest" description="Disordered" evidence="6">
    <location>
        <begin position="265"/>
        <end position="377"/>
    </location>
</feature>
<feature type="compositionally biased region" description="Low complexity" evidence="6">
    <location>
        <begin position="368"/>
        <end position="377"/>
    </location>
</feature>
<dbReference type="GO" id="GO:0009225">
    <property type="term" value="P:nucleotide-sugar metabolic process"/>
    <property type="evidence" value="ECO:0007669"/>
    <property type="project" value="TreeGrafter"/>
</dbReference>
<dbReference type="GO" id="GO:1990966">
    <property type="term" value="P:ATP generation from poly-ADP-D-ribose"/>
    <property type="evidence" value="ECO:0007669"/>
    <property type="project" value="TreeGrafter"/>
</dbReference>
<dbReference type="EMBL" id="JAAAIP010000261">
    <property type="protein sequence ID" value="KAG0320969.1"/>
    <property type="molecule type" value="Genomic_DNA"/>
</dbReference>
<dbReference type="PANTHER" id="PTHR12837">
    <property type="entry name" value="POLY ADP-RIBOSE GLYCOHYDROLASE"/>
    <property type="match status" value="1"/>
</dbReference>
<dbReference type="GO" id="GO:0005737">
    <property type="term" value="C:cytoplasm"/>
    <property type="evidence" value="ECO:0007669"/>
    <property type="project" value="TreeGrafter"/>
</dbReference>
<dbReference type="InterPro" id="IPR046372">
    <property type="entry name" value="PARG_cat_C"/>
</dbReference>
<evidence type="ECO:0000313" key="9">
    <source>
        <dbReference type="EMBL" id="KAG0320969.1"/>
    </source>
</evidence>
<keyword evidence="10" id="KW-1185">Reference proteome</keyword>
<feature type="compositionally biased region" description="Acidic residues" evidence="6">
    <location>
        <begin position="300"/>
        <end position="315"/>
    </location>
</feature>
<sequence length="783" mass="87426">MASNTSRTSISANVSNDANRLREYFDTGPNHILCQVPGIDQASFPKEFQDAWDLDHVRLPCSARIYPTDPSLWPTIVEGLSESITTSQQLFSVMLRWNRDKESVWNINALDAFLNTRATDEENDLYAHLCGVVDHGEIHGSQEALDSDEYQSNDSDAENHDLLDDESSQSRLLQQQQQRQERQQAQGVSGNVKAVGGLKSQFLSSDERSHFFDVTLPRMQALALRLPELVKKPIPFLKQQQDSAITLSQEQIACLLANAFFNTLPSRNAPLKKGRKKKPAFRRHNSSGINASQQQQQQQADEDDDDDDDESEEDCEPHHSKAKQSSRGGRGGAKSGRGGRGGGGQANPPYSKKKSLTAPRPPRKRRTTGPAAQFEFFEEPAASEITAKVEKLTVKDKAVNQPDLKAEASSSSSAPVQQKEQVWTGKLASINFINLFWSGENHIPCTVTQAAKLRCILHYFDRVTTEMPTGTVTFHRQVLKKPAYLIPGERLNGAEFAFSQVTVDSTTPIEDAPPGALRLDFANRNIGGGVLEKGAVQEEILFMVCPELIVSRLFCQQMEANEAILIKGAERYSNHIGYSKTFEWYADYQDLTPRDKIGRRKTEICAIDARPFRSRISRLEQFERHYCLREINKALAGYRVSPINASEWGLARDENSEDDHNNSHRPIATGNWGCGAFGGHLQLKFVLQWIAASICRGFGVGKGEAGEGRLGDEMLYYTFGMHQLKDEIEAFLEAVEAMDKAIDPKWVVECITQYPRRNPAGEIQGFREKSLLEYLGSALAFAP</sequence>
<gene>
    <name evidence="9" type="ORF">BGZ99_004216</name>
</gene>
<feature type="compositionally biased region" description="Basic residues" evidence="6">
    <location>
        <begin position="270"/>
        <end position="285"/>
    </location>
</feature>
<feature type="binding site" evidence="5">
    <location>
        <position position="578"/>
    </location>
    <ligand>
        <name>substrate</name>
    </ligand>
</feature>
<keyword evidence="3" id="KW-0378">Hydrolase</keyword>
<proteinExistence type="inferred from homology"/>
<feature type="active site" evidence="4">
    <location>
        <position position="538"/>
    </location>
</feature>
<feature type="domain" description="PARG helical" evidence="8">
    <location>
        <begin position="424"/>
        <end position="476"/>
    </location>
</feature>
<dbReference type="Pfam" id="PF05028">
    <property type="entry name" value="PARG_cat_C"/>
    <property type="match status" value="1"/>
</dbReference>
<evidence type="ECO:0000259" key="7">
    <source>
        <dbReference type="Pfam" id="PF05028"/>
    </source>
</evidence>
<evidence type="ECO:0000256" key="1">
    <source>
        <dbReference type="ARBA" id="ARBA00009545"/>
    </source>
</evidence>
<evidence type="ECO:0000256" key="6">
    <source>
        <dbReference type="SAM" id="MobiDB-lite"/>
    </source>
</evidence>
<name>A0A9P6UVE7_9FUNG</name>
<feature type="compositionally biased region" description="Gly residues" evidence="6">
    <location>
        <begin position="328"/>
        <end position="345"/>
    </location>
</feature>
<organism evidence="9 10">
    <name type="scientific">Dissophora globulifera</name>
    <dbReference type="NCBI Taxonomy" id="979702"/>
    <lineage>
        <taxon>Eukaryota</taxon>
        <taxon>Fungi</taxon>
        <taxon>Fungi incertae sedis</taxon>
        <taxon>Mucoromycota</taxon>
        <taxon>Mortierellomycotina</taxon>
        <taxon>Mortierellomycetes</taxon>
        <taxon>Mortierellales</taxon>
        <taxon>Mortierellaceae</taxon>
        <taxon>Dissophora</taxon>
    </lineage>
</organism>
<feature type="active site" evidence="4">
    <location>
        <position position="539"/>
    </location>
</feature>
<feature type="domain" description="PARG catalytic Macro" evidence="7">
    <location>
        <begin position="495"/>
        <end position="725"/>
    </location>
</feature>
<dbReference type="GO" id="GO:0004649">
    <property type="term" value="F:poly(ADP-ribose) glycohydrolase activity"/>
    <property type="evidence" value="ECO:0007669"/>
    <property type="project" value="UniProtKB-EC"/>
</dbReference>
<dbReference type="Pfam" id="PF20811">
    <property type="entry name" value="PARG_cat_N"/>
    <property type="match status" value="2"/>
</dbReference>
<feature type="compositionally biased region" description="Basic residues" evidence="6">
    <location>
        <begin position="351"/>
        <end position="367"/>
    </location>
</feature>
<evidence type="ECO:0000313" key="10">
    <source>
        <dbReference type="Proteomes" id="UP000738325"/>
    </source>
</evidence>
<dbReference type="OrthoDB" id="1937899at2759"/>
<accession>A0A9P6UVE7</accession>
<dbReference type="Proteomes" id="UP000738325">
    <property type="component" value="Unassembled WGS sequence"/>
</dbReference>
<dbReference type="PANTHER" id="PTHR12837:SF0">
    <property type="entry name" value="POLY(ADP-RIBOSE) GLYCOHYDROLASE"/>
    <property type="match status" value="1"/>
</dbReference>
<evidence type="ECO:0000259" key="8">
    <source>
        <dbReference type="Pfam" id="PF20811"/>
    </source>
</evidence>
<evidence type="ECO:0000256" key="4">
    <source>
        <dbReference type="PIRSR" id="PIRSR607724-1"/>
    </source>
</evidence>
<feature type="active site" evidence="4">
    <location>
        <position position="520"/>
    </location>
</feature>
<dbReference type="InterPro" id="IPR007724">
    <property type="entry name" value="Poly_GlycHdrlase"/>
</dbReference>
<reference evidence="9" key="1">
    <citation type="journal article" date="2020" name="Fungal Divers.">
        <title>Resolving the Mortierellaceae phylogeny through synthesis of multi-gene phylogenetics and phylogenomics.</title>
        <authorList>
            <person name="Vandepol N."/>
            <person name="Liber J."/>
            <person name="Desiro A."/>
            <person name="Na H."/>
            <person name="Kennedy M."/>
            <person name="Barry K."/>
            <person name="Grigoriev I.V."/>
            <person name="Miller A.N."/>
            <person name="O'Donnell K."/>
            <person name="Stajich J.E."/>
            <person name="Bonito G."/>
        </authorList>
    </citation>
    <scope>NUCLEOTIDE SEQUENCE</scope>
    <source>
        <strain evidence="9">REB-010B</strain>
    </source>
</reference>
<dbReference type="GO" id="GO:0006282">
    <property type="term" value="P:regulation of DNA repair"/>
    <property type="evidence" value="ECO:0007669"/>
    <property type="project" value="InterPro"/>
</dbReference>
<protein>
    <recommendedName>
        <fullName evidence="2">poly(ADP-ribose) glycohydrolase</fullName>
        <ecNumber evidence="2">3.2.1.143</ecNumber>
    </recommendedName>
</protein>
<evidence type="ECO:0000256" key="2">
    <source>
        <dbReference type="ARBA" id="ARBA00012255"/>
    </source>
</evidence>
<evidence type="ECO:0000256" key="5">
    <source>
        <dbReference type="PIRSR" id="PIRSR607724-2"/>
    </source>
</evidence>
<dbReference type="GO" id="GO:0005634">
    <property type="term" value="C:nucleus"/>
    <property type="evidence" value="ECO:0007669"/>
    <property type="project" value="TreeGrafter"/>
</dbReference>
<evidence type="ECO:0000256" key="3">
    <source>
        <dbReference type="ARBA" id="ARBA00022801"/>
    </source>
</evidence>
<comment type="caution">
    <text evidence="9">The sequence shown here is derived from an EMBL/GenBank/DDBJ whole genome shotgun (WGS) entry which is preliminary data.</text>
</comment>
<comment type="similarity">
    <text evidence="1">Belongs to the poly(ADP-ribose) glycohydrolase family.</text>
</comment>
<feature type="binding site" evidence="5">
    <location>
        <position position="537"/>
    </location>
    <ligand>
        <name>substrate</name>
    </ligand>
</feature>
<dbReference type="EC" id="3.2.1.143" evidence="2"/>
<dbReference type="InterPro" id="IPR048362">
    <property type="entry name" value="PARG_helical"/>
</dbReference>
<dbReference type="AlphaFoldDB" id="A0A9P6UVE7"/>
<feature type="binding site" evidence="5">
    <location>
        <position position="523"/>
    </location>
    <ligand>
        <name>substrate</name>
    </ligand>
</feature>
<feature type="region of interest" description="Disordered" evidence="6">
    <location>
        <begin position="144"/>
        <end position="167"/>
    </location>
</feature>